<comment type="caution">
    <text evidence="3">The sequence shown here is derived from an EMBL/GenBank/DDBJ whole genome shotgun (WGS) entry which is preliminary data.</text>
</comment>
<keyword evidence="1" id="KW-1133">Transmembrane helix</keyword>
<gene>
    <name evidence="3" type="ORF">GCM10023307_25530</name>
</gene>
<feature type="transmembrane region" description="Helical" evidence="1">
    <location>
        <begin position="50"/>
        <end position="70"/>
    </location>
</feature>
<proteinExistence type="predicted"/>
<dbReference type="RefSeq" id="WP_345303724.1">
    <property type="nucleotide sequence ID" value="NZ_BAABJE010000014.1"/>
</dbReference>
<sequence>MGRRYDLDWVRVAAFCLLVLYHTGMYYVSWDWHVKSLYAGDTLEPLMLLSAPWRLSLLFLISGVATAFLFRRTPAGFVGQRSWRLLVPLIFGMLVVVTPQAYYEVVEQLPGGYHDGYLAFWGRYLQGDGTFCRDGDCLDLPTWNHLWFVAYLWVYTLAIWALLRFAPRAMAAMGDWLERRLSGPGVLLWPVLWLAVARILLVERFESTHALVDDWYNHAQYLPIFLLGALVATRAGVWDALQRMRWISAALAAAGYVFIVWYFYGSGYGDDRPPPDALRMLQRAVWALFQWTAIAAILGLVRGIAFRDGPALRYLRDAVFPVYILHQTVIVILAHNAQPLGLRPAIEGPLLVLATFGLCFLGFEIVRRVRWMRPLFGLKRDGGNVDRLSDREVVASEPSSG</sequence>
<dbReference type="InterPro" id="IPR050623">
    <property type="entry name" value="Glucan_succinyl_AcylTrfase"/>
</dbReference>
<keyword evidence="1" id="KW-0472">Membrane</keyword>
<dbReference type="EMBL" id="BAABJE010000014">
    <property type="protein sequence ID" value="GAA4798345.1"/>
    <property type="molecule type" value="Genomic_DNA"/>
</dbReference>
<feature type="transmembrane region" description="Helical" evidence="1">
    <location>
        <begin position="318"/>
        <end position="337"/>
    </location>
</feature>
<keyword evidence="4" id="KW-1185">Reference proteome</keyword>
<evidence type="ECO:0000256" key="1">
    <source>
        <dbReference type="SAM" id="Phobius"/>
    </source>
</evidence>
<dbReference type="PANTHER" id="PTHR36927:SF3">
    <property type="entry name" value="GLUCANS BIOSYNTHESIS PROTEIN C"/>
    <property type="match status" value="1"/>
</dbReference>
<dbReference type="PANTHER" id="PTHR36927">
    <property type="entry name" value="BLR4337 PROTEIN"/>
    <property type="match status" value="1"/>
</dbReference>
<feature type="transmembrane region" description="Helical" evidence="1">
    <location>
        <begin position="145"/>
        <end position="163"/>
    </location>
</feature>
<evidence type="ECO:0000313" key="3">
    <source>
        <dbReference type="EMBL" id="GAA4798345.1"/>
    </source>
</evidence>
<keyword evidence="3" id="KW-0808">Transferase</keyword>
<dbReference type="Proteomes" id="UP001499959">
    <property type="component" value="Unassembled WGS sequence"/>
</dbReference>
<feature type="transmembrane region" description="Helical" evidence="1">
    <location>
        <begin position="12"/>
        <end position="30"/>
    </location>
</feature>
<reference evidence="4" key="1">
    <citation type="journal article" date="2019" name="Int. J. Syst. Evol. Microbiol.">
        <title>The Global Catalogue of Microorganisms (GCM) 10K type strain sequencing project: providing services to taxonomists for standard genome sequencing and annotation.</title>
        <authorList>
            <consortium name="The Broad Institute Genomics Platform"/>
            <consortium name="The Broad Institute Genome Sequencing Center for Infectious Disease"/>
            <person name="Wu L."/>
            <person name="Ma J."/>
        </authorList>
    </citation>
    <scope>NUCLEOTIDE SEQUENCE [LARGE SCALE GENOMIC DNA]</scope>
    <source>
        <strain evidence="4">JCM 18204</strain>
    </source>
</reference>
<dbReference type="Pfam" id="PF01757">
    <property type="entry name" value="Acyl_transf_3"/>
    <property type="match status" value="1"/>
</dbReference>
<feature type="transmembrane region" description="Helical" evidence="1">
    <location>
        <begin position="284"/>
        <end position="306"/>
    </location>
</feature>
<feature type="transmembrane region" description="Helical" evidence="1">
    <location>
        <begin position="349"/>
        <end position="366"/>
    </location>
</feature>
<feature type="domain" description="Acyltransferase 3" evidence="2">
    <location>
        <begin position="5"/>
        <end position="361"/>
    </location>
</feature>
<evidence type="ECO:0000313" key="4">
    <source>
        <dbReference type="Proteomes" id="UP001499959"/>
    </source>
</evidence>
<organism evidence="3 4">
    <name type="scientific">Lysobacter hankyongensis</name>
    <dbReference type="NCBI Taxonomy" id="1176535"/>
    <lineage>
        <taxon>Bacteria</taxon>
        <taxon>Pseudomonadati</taxon>
        <taxon>Pseudomonadota</taxon>
        <taxon>Gammaproteobacteria</taxon>
        <taxon>Lysobacterales</taxon>
        <taxon>Lysobacteraceae</taxon>
        <taxon>Lysobacter</taxon>
    </lineage>
</organism>
<dbReference type="InterPro" id="IPR002656">
    <property type="entry name" value="Acyl_transf_3_dom"/>
</dbReference>
<name>A0ABP9BRT8_9GAMM</name>
<feature type="transmembrane region" description="Helical" evidence="1">
    <location>
        <begin position="184"/>
        <end position="201"/>
    </location>
</feature>
<keyword evidence="3" id="KW-0012">Acyltransferase</keyword>
<accession>A0ABP9BRT8</accession>
<feature type="transmembrane region" description="Helical" evidence="1">
    <location>
        <begin position="221"/>
        <end position="241"/>
    </location>
</feature>
<feature type="transmembrane region" description="Helical" evidence="1">
    <location>
        <begin position="82"/>
        <end position="103"/>
    </location>
</feature>
<evidence type="ECO:0000259" key="2">
    <source>
        <dbReference type="Pfam" id="PF01757"/>
    </source>
</evidence>
<dbReference type="GO" id="GO:0016746">
    <property type="term" value="F:acyltransferase activity"/>
    <property type="evidence" value="ECO:0007669"/>
    <property type="project" value="UniProtKB-KW"/>
</dbReference>
<feature type="transmembrane region" description="Helical" evidence="1">
    <location>
        <begin position="246"/>
        <end position="264"/>
    </location>
</feature>
<keyword evidence="1" id="KW-0812">Transmembrane</keyword>
<protein>
    <submittedName>
        <fullName evidence="3">Acyltransferase family protein</fullName>
    </submittedName>
</protein>